<organism evidence="2 3">
    <name type="scientific">Streblomastix strix</name>
    <dbReference type="NCBI Taxonomy" id="222440"/>
    <lineage>
        <taxon>Eukaryota</taxon>
        <taxon>Metamonada</taxon>
        <taxon>Preaxostyla</taxon>
        <taxon>Oxymonadida</taxon>
        <taxon>Streblomastigidae</taxon>
        <taxon>Streblomastix</taxon>
    </lineage>
</organism>
<keyword evidence="1" id="KW-1133">Transmembrane helix</keyword>
<keyword evidence="1" id="KW-0812">Transmembrane</keyword>
<protein>
    <submittedName>
        <fullName evidence="2">Uncharacterized protein</fullName>
    </submittedName>
</protein>
<feature type="non-terminal residue" evidence="2">
    <location>
        <position position="1479"/>
    </location>
</feature>
<proteinExistence type="predicted"/>
<feature type="transmembrane region" description="Helical" evidence="1">
    <location>
        <begin position="1370"/>
        <end position="1395"/>
    </location>
</feature>
<dbReference type="Proteomes" id="UP000324800">
    <property type="component" value="Unassembled WGS sequence"/>
</dbReference>
<comment type="caution">
    <text evidence="2">The sequence shown here is derived from an EMBL/GenBank/DDBJ whole genome shotgun (WGS) entry which is preliminary data.</text>
</comment>
<evidence type="ECO:0000313" key="3">
    <source>
        <dbReference type="Proteomes" id="UP000324800"/>
    </source>
</evidence>
<evidence type="ECO:0000313" key="2">
    <source>
        <dbReference type="EMBL" id="KAA6386183.1"/>
    </source>
</evidence>
<gene>
    <name evidence="2" type="ORF">EZS28_018290</name>
</gene>
<reference evidence="2 3" key="1">
    <citation type="submission" date="2019-03" db="EMBL/GenBank/DDBJ databases">
        <title>Single cell metagenomics reveals metabolic interactions within the superorganism composed of flagellate Streblomastix strix and complex community of Bacteroidetes bacteria on its surface.</title>
        <authorList>
            <person name="Treitli S.C."/>
            <person name="Kolisko M."/>
            <person name="Husnik F."/>
            <person name="Keeling P."/>
            <person name="Hampl V."/>
        </authorList>
    </citation>
    <scope>NUCLEOTIDE SEQUENCE [LARGE SCALE GENOMIC DNA]</scope>
    <source>
        <strain evidence="2">ST1C</strain>
    </source>
</reference>
<accession>A0A5J4VUX3</accession>
<keyword evidence="1" id="KW-0472">Membrane</keyword>
<evidence type="ECO:0000256" key="1">
    <source>
        <dbReference type="SAM" id="Phobius"/>
    </source>
</evidence>
<sequence>MEQALFKLTLEYELLFEGFIKDQDGIKQTQFGQGRGAYIELSNYGIIEINEILFNDCKGINGGGIKINCQSVLKQTFNGTQFISCVSDQNGGGLYCIINLGEIELNKVIMIGCSALNGGGIFTQINNIGKFTIKEQSLFQECISELGKGGAIQIQQNGGILNIEQTTLKKCNALNGGAIYASILTMQEFLIDNEVYFEECEAFSTNELQGRGGAIYINLEQDAPYEFKIGIGTYFNLNKASKFGRDGFVYCKNIDDLEPDFRFLFDVFDDSYDRNNALYGTEYEPISSTHPEILIDYDLLKLTQPYFNDTIYISENQSIASNSYRCGRIKLPCLTLNYGRTKVLTPEWTEDTIPTNIEDGQRINHTFVVYLGIEIANPFESETDNLIIRGAFEEEWLNVNYYAQLKFKNQGQIICSDLTQWQKLGNMQIKGVDQNIQIQRVNFVLPSEYEQKKTAGGIYIGILRSGGEQLYIAQQRISQKLYERGNNSKVISRQINDLSRPSITFDVCVIKECESTKSGISSSKQVIESGGAIIHSEKSQTRCNFHSSIFLDCSSSSSSSSSLTSNLAPINSDTFLPLWLREKEIGQDGSGLIVAYGETYPSIKADGIQFIGGSILSLIGEGENSSSIIQNDSSHNLFILKDSQLNTSQLTAEIWGAETALIQIDGNQMSKLSGLRVSGGKLEGQLTYGPVIEVINGGLNIIDTIIKDIVMIINERNQNNDNRSNLKVLIEMKNNANLLQLEKFQIRNITNINKESLSAIAINTGNLMLKEGIFFGEAYTYSGNAIRAIAQEQSSIDVEGVIFKGLNAEFDGKGGAVYVDMQDYDVTMSFRRCIFFGNTADYGSNIFIIYSKSSQRINRRSFSGCTAIVENSHEQDISVCYSIGDLNEIFIDERDLLHSSWQRQQSEGVVRFIANYDSNTFDSSIKCGSITYPCDSFVTLSQYLKSEDVSIDEATGRVETLIFGEGKFSSPFIDLQLTRSSLVNIIGYGQYETEIDAQPNNQNVMIQCEQNQNIVIERLCLALSPSSPLVGLIRTYGAEAGLVLQDMRVQGYLETNPQNTMFKLQYLFQIEGFVLMRNVTIEHIYLRTGSLLNITGLRRTSDDIRMEWLGQTSIGFYSQSGEKLQQYSVELCPDNPLLFSSTEFALIYISGGNYISENNVFENTRIGAIKIESAEAELKSDSFIDPWEEKSQLDGSEVMITCVGKSNLTITDPIVNNKTELQCSTSNKHDQLYQSSSFQNDNECMFGIVIEDECQMFLSNKWNIPKLPVPKNDEDQPRDDRGYIIWPPDNSTKLPIIIRGIVRSSNIAVLSTRDITWIDSRKKWYGILVSNDGKIFYGVDGKEDQPVRLDVEVEDGEQFVNYIRFELSSWVAWLVPPTIVALITLIISALLYFLWKRYNEKKQQFEHLKWVEKQKYFRAIERRIQNIKQNEYLQIQLDAEAAALVPYRNNPNLPHAPKTVQIEDLGKIQFIRYDPDAKS</sequence>
<dbReference type="EMBL" id="SNRW01004926">
    <property type="protein sequence ID" value="KAA6386183.1"/>
    <property type="molecule type" value="Genomic_DNA"/>
</dbReference>
<name>A0A5J4VUX3_9EUKA</name>